<evidence type="ECO:0000259" key="8">
    <source>
        <dbReference type="Pfam" id="PF04239"/>
    </source>
</evidence>
<dbReference type="AlphaFoldDB" id="A0A285PTR8"/>
<evidence type="ECO:0000256" key="3">
    <source>
        <dbReference type="ARBA" id="ARBA00022475"/>
    </source>
</evidence>
<dbReference type="KEGG" id="ehl:EHLA_2455"/>
<dbReference type="InterPro" id="IPR007353">
    <property type="entry name" value="DUF421"/>
</dbReference>
<dbReference type="PANTHER" id="PTHR34582:SF7">
    <property type="entry name" value="UPF0702 TRANSMEMBRANE PROTEIN YDFS"/>
    <property type="match status" value="1"/>
</dbReference>
<evidence type="ECO:0000256" key="4">
    <source>
        <dbReference type="ARBA" id="ARBA00022692"/>
    </source>
</evidence>
<keyword evidence="5 7" id="KW-1133">Transmembrane helix</keyword>
<feature type="transmembrane region" description="Helical" evidence="7">
    <location>
        <begin position="6"/>
        <end position="25"/>
    </location>
</feature>
<evidence type="ECO:0000313" key="9">
    <source>
        <dbReference type="EMBL" id="SOB73009.1"/>
    </source>
</evidence>
<comment type="similarity">
    <text evidence="2">Belongs to the UPF0702 family.</text>
</comment>
<evidence type="ECO:0000256" key="6">
    <source>
        <dbReference type="ARBA" id="ARBA00023136"/>
    </source>
</evidence>
<keyword evidence="6 7" id="KW-0472">Membrane</keyword>
<evidence type="ECO:0000256" key="2">
    <source>
        <dbReference type="ARBA" id="ARBA00006448"/>
    </source>
</evidence>
<sequence length="235" mass="26556">MNILYVILLSVFSLIVLFLLTKLIGYRQMSEMSMFDYISGITIGSIAAEMATALDSSFLEPLTAMIVYGLITALLAFITSKNMKIRRFISGSPYILFNDGHLYEGNFKKGHIDLSEFLVQCRLNGFFDLKELQTAILEENGRISFLAKSENRPACPSDLNLTPEKEWLLPTYVMDGEILYENLLHSGKDEEWLKKQLSSHGCKRLSDVFLATGNQQNTLNVYLKNNRSGSSVIKE</sequence>
<keyword evidence="3" id="KW-1003">Cell membrane</keyword>
<dbReference type="GO" id="GO:0005886">
    <property type="term" value="C:plasma membrane"/>
    <property type="evidence" value="ECO:0007669"/>
    <property type="project" value="UniProtKB-SubCell"/>
</dbReference>
<keyword evidence="4 7" id="KW-0812">Transmembrane</keyword>
<name>A0A285PTR8_9FIRM</name>
<evidence type="ECO:0000313" key="10">
    <source>
        <dbReference type="Proteomes" id="UP000217549"/>
    </source>
</evidence>
<evidence type="ECO:0000256" key="7">
    <source>
        <dbReference type="SAM" id="Phobius"/>
    </source>
</evidence>
<dbReference type="Pfam" id="PF04239">
    <property type="entry name" value="DUF421"/>
    <property type="match status" value="1"/>
</dbReference>
<dbReference type="InterPro" id="IPR023090">
    <property type="entry name" value="UPF0702_alpha/beta_dom_sf"/>
</dbReference>
<feature type="transmembrane region" description="Helical" evidence="7">
    <location>
        <begin position="62"/>
        <end position="80"/>
    </location>
</feature>
<feature type="domain" description="YetF C-terminal" evidence="8">
    <location>
        <begin position="81"/>
        <end position="212"/>
    </location>
</feature>
<dbReference type="STRING" id="39488.ERS852450_00460"/>
<organism evidence="9 10">
    <name type="scientific">Anaerobutyricum hallii</name>
    <dbReference type="NCBI Taxonomy" id="39488"/>
    <lineage>
        <taxon>Bacteria</taxon>
        <taxon>Bacillati</taxon>
        <taxon>Bacillota</taxon>
        <taxon>Clostridia</taxon>
        <taxon>Lachnospirales</taxon>
        <taxon>Lachnospiraceae</taxon>
        <taxon>Anaerobutyricum</taxon>
    </lineage>
</organism>
<proteinExistence type="inferred from homology"/>
<dbReference type="RefSeq" id="WP_096240928.1">
    <property type="nucleotide sequence ID" value="NZ_LT907978.1"/>
</dbReference>
<comment type="subcellular location">
    <subcellularLocation>
        <location evidence="1">Cell membrane</location>
        <topology evidence="1">Multi-pass membrane protein</topology>
    </subcellularLocation>
</comment>
<dbReference type="PANTHER" id="PTHR34582">
    <property type="entry name" value="UPF0702 TRANSMEMBRANE PROTEIN YCAP"/>
    <property type="match status" value="1"/>
</dbReference>
<feature type="transmembrane region" description="Helical" evidence="7">
    <location>
        <begin position="37"/>
        <end position="56"/>
    </location>
</feature>
<protein>
    <recommendedName>
        <fullName evidence="8">YetF C-terminal domain-containing protein</fullName>
    </recommendedName>
</protein>
<reference evidence="10" key="1">
    <citation type="submission" date="2017-09" db="EMBL/GenBank/DDBJ databases">
        <authorList>
            <person name="Shetty A S."/>
        </authorList>
    </citation>
    <scope>NUCLEOTIDE SEQUENCE [LARGE SCALE GENOMIC DNA]</scope>
</reference>
<gene>
    <name evidence="9" type="ORF">EHLA_2455</name>
</gene>
<keyword evidence="10" id="KW-1185">Reference proteome</keyword>
<evidence type="ECO:0000256" key="1">
    <source>
        <dbReference type="ARBA" id="ARBA00004651"/>
    </source>
</evidence>
<dbReference type="Gene3D" id="3.30.240.20">
    <property type="entry name" value="bsu07140 like domains"/>
    <property type="match status" value="2"/>
</dbReference>
<evidence type="ECO:0000256" key="5">
    <source>
        <dbReference type="ARBA" id="ARBA00022989"/>
    </source>
</evidence>
<accession>A0A285PTR8</accession>
<dbReference type="Proteomes" id="UP000217549">
    <property type="component" value="Chromosome I"/>
</dbReference>
<dbReference type="EMBL" id="LT907978">
    <property type="protein sequence ID" value="SOB73009.1"/>
    <property type="molecule type" value="Genomic_DNA"/>
</dbReference>